<dbReference type="InterPro" id="IPR029057">
    <property type="entry name" value="PRTase-like"/>
</dbReference>
<reference evidence="2" key="2">
    <citation type="journal article" date="2021" name="Microbiome">
        <title>Successional dynamics and alternative stable states in a saline activated sludge microbial community over 9 years.</title>
        <authorList>
            <person name="Wang Y."/>
            <person name="Ye J."/>
            <person name="Ju F."/>
            <person name="Liu L."/>
            <person name="Boyd J.A."/>
            <person name="Deng Y."/>
            <person name="Parks D.H."/>
            <person name="Jiang X."/>
            <person name="Yin X."/>
            <person name="Woodcroft B.J."/>
            <person name="Tyson G.W."/>
            <person name="Hugenholtz P."/>
            <person name="Polz M.F."/>
            <person name="Zhang T."/>
        </authorList>
    </citation>
    <scope>NUCLEOTIDE SEQUENCE</scope>
    <source>
        <strain evidence="2">HKST-UBA79</strain>
    </source>
</reference>
<evidence type="ECO:0000313" key="3">
    <source>
        <dbReference type="Proteomes" id="UP000740557"/>
    </source>
</evidence>
<evidence type="ECO:0000313" key="2">
    <source>
        <dbReference type="EMBL" id="MCA9308096.1"/>
    </source>
</evidence>
<proteinExistence type="predicted"/>
<comment type="caution">
    <text evidence="2">The sequence shown here is derived from an EMBL/GenBank/DDBJ whole genome shotgun (WGS) entry which is preliminary data.</text>
</comment>
<feature type="domain" description="Phosphoribosyltransferase" evidence="1">
    <location>
        <begin position="33"/>
        <end position="146"/>
    </location>
</feature>
<organism evidence="2 3">
    <name type="scientific">candidate division WWE3 bacterium</name>
    <dbReference type="NCBI Taxonomy" id="2053526"/>
    <lineage>
        <taxon>Bacteria</taxon>
        <taxon>Katanobacteria</taxon>
    </lineage>
</organism>
<dbReference type="EMBL" id="JAGQNX010000033">
    <property type="protein sequence ID" value="MCA9308096.1"/>
    <property type="molecule type" value="Genomic_DNA"/>
</dbReference>
<dbReference type="Pfam" id="PF00156">
    <property type="entry name" value="Pribosyltran"/>
    <property type="match status" value="1"/>
</dbReference>
<dbReference type="Gene3D" id="3.40.50.2020">
    <property type="match status" value="1"/>
</dbReference>
<dbReference type="AlphaFoldDB" id="A0A955ECJ8"/>
<reference evidence="2" key="1">
    <citation type="submission" date="2020-04" db="EMBL/GenBank/DDBJ databases">
        <authorList>
            <person name="Zhang T."/>
        </authorList>
    </citation>
    <scope>NUCLEOTIDE SEQUENCE</scope>
    <source>
        <strain evidence="2">HKST-UBA79</strain>
    </source>
</reference>
<sequence>MNALEVASNTKSLQDQNLKVYYDNEHFVYNNFITEAYNQLKSENIKLVVCILKSAEIPANDLASKLNVPITYVEYHKKIEGTGNFTYPNIKTSKVDYPVNLGGKAKGENAYEEVIPFNSKQANIAKILEEIQDLGGKILVVDDFTTLGHNCILASKQIRDTTNLTYKNLIYYSLTKSVHSPINSPKGFSSIEIGYCKTFHGIIVNCYGWGKFDNEKNILDGALVFSSISGTNTTLEQYLSKLQNGRKIYAKLPIYY</sequence>
<evidence type="ECO:0000259" key="1">
    <source>
        <dbReference type="Pfam" id="PF00156"/>
    </source>
</evidence>
<dbReference type="InterPro" id="IPR000836">
    <property type="entry name" value="PRTase_dom"/>
</dbReference>
<gene>
    <name evidence="2" type="ORF">KC980_01155</name>
</gene>
<dbReference type="SUPFAM" id="SSF53271">
    <property type="entry name" value="PRTase-like"/>
    <property type="match status" value="1"/>
</dbReference>
<dbReference type="Proteomes" id="UP000740557">
    <property type="component" value="Unassembled WGS sequence"/>
</dbReference>
<accession>A0A955ECJ8</accession>
<protein>
    <recommendedName>
        <fullName evidence="1">Phosphoribosyltransferase domain-containing protein</fullName>
    </recommendedName>
</protein>
<name>A0A955ECJ8_UNCKA</name>